<gene>
    <name evidence="2" type="ORF">E4M00_17465</name>
</gene>
<dbReference type="EMBL" id="SPQZ01000010">
    <property type="protein sequence ID" value="TFV94066.1"/>
    <property type="molecule type" value="Genomic_DNA"/>
</dbReference>
<proteinExistence type="predicted"/>
<evidence type="ECO:0000313" key="2">
    <source>
        <dbReference type="EMBL" id="TFV94066.1"/>
    </source>
</evidence>
<evidence type="ECO:0000313" key="3">
    <source>
        <dbReference type="Proteomes" id="UP000298127"/>
    </source>
</evidence>
<feature type="compositionally biased region" description="Low complexity" evidence="1">
    <location>
        <begin position="44"/>
        <end position="63"/>
    </location>
</feature>
<protein>
    <submittedName>
        <fullName evidence="2">Uncharacterized protein</fullName>
    </submittedName>
</protein>
<dbReference type="AlphaFoldDB" id="A0A4Y9QSF8"/>
<feature type="region of interest" description="Disordered" evidence="1">
    <location>
        <begin position="44"/>
        <end position="64"/>
    </location>
</feature>
<feature type="region of interest" description="Disordered" evidence="1">
    <location>
        <begin position="80"/>
        <end position="99"/>
    </location>
</feature>
<reference evidence="2 3" key="1">
    <citation type="journal article" date="2018" name="J. Microbiol.">
        <title>Leifsonia flava sp. nov., a novel actinobacterium isolated from the rhizosphere of Aquilegia viridiflora.</title>
        <authorList>
            <person name="Cai Y."/>
            <person name="Tao W.Z."/>
            <person name="Ma Y.J."/>
            <person name="Cheng J."/>
            <person name="Zhang M.Y."/>
            <person name="Zhang Y.X."/>
        </authorList>
    </citation>
    <scope>NUCLEOTIDE SEQUENCE [LARGE SCALE GENOMIC DNA]</scope>
    <source>
        <strain evidence="2 3">SYP-B2174</strain>
    </source>
</reference>
<keyword evidence="3" id="KW-1185">Reference proteome</keyword>
<dbReference type="Proteomes" id="UP000298127">
    <property type="component" value="Unassembled WGS sequence"/>
</dbReference>
<dbReference type="RefSeq" id="WP_135121756.1">
    <property type="nucleotide sequence ID" value="NZ_SPQZ01000010.1"/>
</dbReference>
<accession>A0A4Y9QSF8</accession>
<evidence type="ECO:0000256" key="1">
    <source>
        <dbReference type="SAM" id="MobiDB-lite"/>
    </source>
</evidence>
<organism evidence="2 3">
    <name type="scientific">Orlajensenia leifsoniae</name>
    <dbReference type="NCBI Taxonomy" id="2561933"/>
    <lineage>
        <taxon>Bacteria</taxon>
        <taxon>Bacillati</taxon>
        <taxon>Actinomycetota</taxon>
        <taxon>Actinomycetes</taxon>
        <taxon>Micrococcales</taxon>
        <taxon>Microbacteriaceae</taxon>
        <taxon>Orlajensenia</taxon>
    </lineage>
</organism>
<name>A0A4Y9QSF8_9MICO</name>
<comment type="caution">
    <text evidence="2">The sequence shown here is derived from an EMBL/GenBank/DDBJ whole genome shotgun (WGS) entry which is preliminary data.</text>
</comment>
<sequence length="99" mass="10004">MTERRLTLACPRCASTANVGVAVVPTMGDSGLAVVDYDCRADAATTTSARPSTPPSASVATSADGFRDAAVTCSGATHLRRSSLGITPHRRGRGPTGAS</sequence>